<protein>
    <submittedName>
        <fullName evidence="3">Gamma-tubulin complex component</fullName>
    </submittedName>
</protein>
<keyword evidence="2" id="KW-1185">Reference proteome</keyword>
<evidence type="ECO:0000313" key="2">
    <source>
        <dbReference type="Proteomes" id="UP000887569"/>
    </source>
</evidence>
<reference evidence="3" key="1">
    <citation type="submission" date="2022-11" db="UniProtKB">
        <authorList>
            <consortium name="WormBaseParasite"/>
        </authorList>
    </citation>
    <scope>IDENTIFICATION</scope>
</reference>
<dbReference type="WBParaSite" id="PgR018_g110_t06">
    <property type="protein sequence ID" value="PgR018_g110_t06"/>
    <property type="gene ID" value="PgR018_g110"/>
</dbReference>
<dbReference type="AlphaFoldDB" id="A0A915AYB9"/>
<accession>A0A915AYB9</accession>
<organism evidence="2 3">
    <name type="scientific">Parascaris univalens</name>
    <name type="common">Nematode worm</name>
    <dbReference type="NCBI Taxonomy" id="6257"/>
    <lineage>
        <taxon>Eukaryota</taxon>
        <taxon>Metazoa</taxon>
        <taxon>Ecdysozoa</taxon>
        <taxon>Nematoda</taxon>
        <taxon>Chromadorea</taxon>
        <taxon>Rhabditida</taxon>
        <taxon>Spirurina</taxon>
        <taxon>Ascaridomorpha</taxon>
        <taxon>Ascaridoidea</taxon>
        <taxon>Ascarididae</taxon>
        <taxon>Parascaris</taxon>
    </lineage>
</organism>
<name>A0A915AYB9_PARUN</name>
<proteinExistence type="predicted"/>
<evidence type="ECO:0000256" key="1">
    <source>
        <dbReference type="SAM" id="MobiDB-lite"/>
    </source>
</evidence>
<dbReference type="PANTHER" id="PTHR31430">
    <property type="entry name" value="PROTEIN CBG22332-RELATED"/>
    <property type="match status" value="1"/>
</dbReference>
<feature type="region of interest" description="Disordered" evidence="1">
    <location>
        <begin position="170"/>
        <end position="206"/>
    </location>
</feature>
<dbReference type="Proteomes" id="UP000887569">
    <property type="component" value="Unplaced"/>
</dbReference>
<sequence>FRNSLSSCATGVPLVTVAVVFPEKLILLSACAFAFSTHLQLLPVAQWSVIRRNKQMSSEVIRPCNRNTTLSGDSGRPSCVAEYLSEFGRPVEENSQQLALAYANINDYIPQCLKEKFRDGIIPGMCTIIAKCKKGETAPQFTYKLTWYADGQNSDGIKLIDRFKAQTSLAESPRSHKASVKSSSSSRSQEINVEPSAEQEEPARQCDGPCGQMRPIGELRQFGRCDHAICSLCIMNAPMVEGPDGSMGCCNAQCFAADLAAICPDPKLRRKFFKMIINNTDVDKLWATYRGSGRRNLKSVERALKQLSSLTSLSSAPISGDIIKEMMIVNVMILENGPYQTIRRHRISEELGSTCTIRKVMECISSATSEPIEKARIFYSKGNDYQSSQLFEIDLNRYGNIKIQKLANESGTLNFAIDFTNQLRASVNLSCI</sequence>
<evidence type="ECO:0000313" key="3">
    <source>
        <dbReference type="WBParaSite" id="PgR018_g110_t06"/>
    </source>
</evidence>